<name>A0A179FVD7_PURLI</name>
<dbReference type="EMBL" id="LSBI01000021">
    <property type="protein sequence ID" value="OAQ69574.1"/>
    <property type="molecule type" value="Genomic_DNA"/>
</dbReference>
<dbReference type="EMBL" id="LSBH01000003">
    <property type="protein sequence ID" value="OAQ82522.1"/>
    <property type="molecule type" value="Genomic_DNA"/>
</dbReference>
<feature type="region of interest" description="Disordered" evidence="1">
    <location>
        <begin position="69"/>
        <end position="92"/>
    </location>
</feature>
<sequence>MKFNISVLVAAFAARALSAPTPANLDTRGDSVNEPRNELSGRDTGSGMSHIDGPYVIVVDYNKRSVKRVPAENLGGNNKHQKRDDKQHIDGPYVIVVDYN</sequence>
<evidence type="ECO:0000313" key="3">
    <source>
        <dbReference type="EMBL" id="OAQ69574.1"/>
    </source>
</evidence>
<proteinExistence type="predicted"/>
<comment type="caution">
    <text evidence="3">The sequence shown here is derived from an EMBL/GenBank/DDBJ whole genome shotgun (WGS) entry which is preliminary data.</text>
</comment>
<organism evidence="3 5">
    <name type="scientific">Purpureocillium lilacinum</name>
    <name type="common">Paecilomyces lilacinus</name>
    <dbReference type="NCBI Taxonomy" id="33203"/>
    <lineage>
        <taxon>Eukaryota</taxon>
        <taxon>Fungi</taxon>
        <taxon>Dikarya</taxon>
        <taxon>Ascomycota</taxon>
        <taxon>Pezizomycotina</taxon>
        <taxon>Sordariomycetes</taxon>
        <taxon>Hypocreomycetidae</taxon>
        <taxon>Hypocreales</taxon>
        <taxon>Ophiocordycipitaceae</taxon>
        <taxon>Purpureocillium</taxon>
    </lineage>
</organism>
<accession>A0A179FVD7</accession>
<feature type="signal peptide" evidence="2">
    <location>
        <begin position="1"/>
        <end position="18"/>
    </location>
</feature>
<dbReference type="RefSeq" id="XP_018173276.1">
    <property type="nucleotide sequence ID" value="XM_018328143.1"/>
</dbReference>
<evidence type="ECO:0000256" key="2">
    <source>
        <dbReference type="SAM" id="SignalP"/>
    </source>
</evidence>
<dbReference type="Proteomes" id="UP000078340">
    <property type="component" value="Unassembled WGS sequence"/>
</dbReference>
<dbReference type="Proteomes" id="UP000078240">
    <property type="component" value="Unassembled WGS sequence"/>
</dbReference>
<reference evidence="3 5" key="1">
    <citation type="submission" date="2016-02" db="EMBL/GenBank/DDBJ databases">
        <title>Biosynthesis of antibiotic leucinostatins and their inhibition on Phytophthora in bio-control Purpureocillium lilacinum.</title>
        <authorList>
            <person name="Wang G."/>
            <person name="Liu Z."/>
            <person name="Lin R."/>
            <person name="Li E."/>
            <person name="Mao Z."/>
            <person name="Ling J."/>
            <person name="Yin W."/>
            <person name="Xie B."/>
        </authorList>
    </citation>
    <scope>NUCLEOTIDE SEQUENCE [LARGE SCALE GENOMIC DNA]</scope>
    <source>
        <strain evidence="4">PLBJ-1</strain>
        <strain evidence="3">PLFJ-1</strain>
    </source>
</reference>
<evidence type="ECO:0000256" key="1">
    <source>
        <dbReference type="SAM" id="MobiDB-lite"/>
    </source>
</evidence>
<feature type="compositionally biased region" description="Basic and acidic residues" evidence="1">
    <location>
        <begin position="27"/>
        <end position="41"/>
    </location>
</feature>
<feature type="region of interest" description="Disordered" evidence="1">
    <location>
        <begin position="20"/>
        <end position="50"/>
    </location>
</feature>
<keyword evidence="2" id="KW-0732">Signal</keyword>
<gene>
    <name evidence="4" type="ORF">VFPBJ_05107</name>
    <name evidence="3" type="ORF">VFPFJ_11076</name>
</gene>
<dbReference type="KEGG" id="plj:28893192"/>
<dbReference type="AlphaFoldDB" id="A0A179FVD7"/>
<evidence type="ECO:0000313" key="4">
    <source>
        <dbReference type="EMBL" id="OAQ82522.1"/>
    </source>
</evidence>
<dbReference type="GeneID" id="28893192"/>
<feature type="chain" id="PRO_5008872619" evidence="2">
    <location>
        <begin position="19"/>
        <end position="100"/>
    </location>
</feature>
<protein>
    <submittedName>
        <fullName evidence="3">Uncharacterized protein</fullName>
    </submittedName>
</protein>
<evidence type="ECO:0000313" key="5">
    <source>
        <dbReference type="Proteomes" id="UP000078340"/>
    </source>
</evidence>